<dbReference type="Gene3D" id="1.10.490.10">
    <property type="entry name" value="Globins"/>
    <property type="match status" value="1"/>
</dbReference>
<name>A0A5Q5BSD8_MYCSS</name>
<sequence>MSTDHAIAAPVLTSPAFDPPRRDLTTRADVESLLRRFYSEAFEDELLALPFAELSSHGLEEHLPVMCDFWETVLFRAGLYRRNALHVHRRIHHQTPLDATHFVRWLSLWSATIDDMYRGPVAEHAKIQATRIATAMHRRLAGAHGGTTIAGANPLKENPCVS</sequence>
<dbReference type="GO" id="GO:0019825">
    <property type="term" value="F:oxygen binding"/>
    <property type="evidence" value="ECO:0007669"/>
    <property type="project" value="InterPro"/>
</dbReference>
<evidence type="ECO:0000313" key="1">
    <source>
        <dbReference type="EMBL" id="ABG11392.1"/>
    </source>
</evidence>
<evidence type="ECO:0008006" key="2">
    <source>
        <dbReference type="Google" id="ProtNLM"/>
    </source>
</evidence>
<dbReference type="InterPro" id="IPR012292">
    <property type="entry name" value="Globin/Proto"/>
</dbReference>
<dbReference type="InterPro" id="IPR009050">
    <property type="entry name" value="Globin-like_sf"/>
</dbReference>
<dbReference type="CDD" id="cd08916">
    <property type="entry name" value="TrHb3_P"/>
    <property type="match status" value="1"/>
</dbReference>
<accession>A0A5Q5BSD8</accession>
<dbReference type="SUPFAM" id="SSF46458">
    <property type="entry name" value="Globin-like"/>
    <property type="match status" value="1"/>
</dbReference>
<organism evidence="1">
    <name type="scientific">Mycobacterium sp. (strain MCS)</name>
    <dbReference type="NCBI Taxonomy" id="164756"/>
    <lineage>
        <taxon>Bacteria</taxon>
        <taxon>Bacillati</taxon>
        <taxon>Actinomycetota</taxon>
        <taxon>Actinomycetes</taxon>
        <taxon>Mycobacteriales</taxon>
        <taxon>Mycobacteriaceae</taxon>
        <taxon>Mycobacterium</taxon>
    </lineage>
</organism>
<proteinExistence type="predicted"/>
<gene>
    <name evidence="1" type="ordered locus">Mmcs_5291</name>
</gene>
<protein>
    <recommendedName>
        <fullName evidence="2">Group III truncated hemoglobin</fullName>
    </recommendedName>
</protein>
<dbReference type="GO" id="GO:0020037">
    <property type="term" value="F:heme binding"/>
    <property type="evidence" value="ECO:0007669"/>
    <property type="project" value="InterPro"/>
</dbReference>
<dbReference type="EMBL" id="CP000384">
    <property type="protein sequence ID" value="ABG11392.1"/>
    <property type="molecule type" value="Genomic_DNA"/>
</dbReference>
<dbReference type="KEGG" id="mmc:Mmcs_5291"/>
<dbReference type="AlphaFoldDB" id="A0A5Q5BSD8"/>
<reference evidence="1" key="1">
    <citation type="submission" date="2006-06" db="EMBL/GenBank/DDBJ databases">
        <title>Complete sequence of chromosome of Mycobacterium sp. MCS.</title>
        <authorList>
            <consortium name="US DOE Joint Genome Institute"/>
            <person name="Copeland A."/>
            <person name="Lucas S."/>
            <person name="Lapidus A."/>
            <person name="Barry K."/>
            <person name="Detter J.C."/>
            <person name="Glavina del Rio T."/>
            <person name="Hammon N."/>
            <person name="Israni S."/>
            <person name="Dalin E."/>
            <person name="Tice H."/>
            <person name="Pitluck S."/>
            <person name="Martinez M."/>
            <person name="Schmutz J."/>
            <person name="Larimer F."/>
            <person name="Land M."/>
            <person name="Hauser L."/>
            <person name="Kyrpides N."/>
            <person name="Kim E."/>
            <person name="Miller C.D."/>
            <person name="Hughes J.E."/>
            <person name="Anderson A.J."/>
            <person name="Sims R.C."/>
            <person name="Richardson P."/>
        </authorList>
    </citation>
    <scope>NUCLEOTIDE SEQUENCE [LARGE SCALE GENOMIC DNA]</scope>
    <source>
        <strain evidence="1">MCS</strain>
    </source>
</reference>